<gene>
    <name evidence="14" type="primary">folK</name>
    <name evidence="14" type="ORF">EKG39_12630</name>
</gene>
<dbReference type="Proteomes" id="UP000282060">
    <property type="component" value="Unassembled WGS sequence"/>
</dbReference>
<dbReference type="GO" id="GO:0016301">
    <property type="term" value="F:kinase activity"/>
    <property type="evidence" value="ECO:0007669"/>
    <property type="project" value="UniProtKB-KW"/>
</dbReference>
<dbReference type="UniPathway" id="UPA00077">
    <property type="reaction ID" value="UER00155"/>
</dbReference>
<dbReference type="GO" id="GO:0046656">
    <property type="term" value="P:folic acid biosynthetic process"/>
    <property type="evidence" value="ECO:0007669"/>
    <property type="project" value="UniProtKB-KW"/>
</dbReference>
<name>A0A431W7U6_9GAMM</name>
<organism evidence="14 15">
    <name type="scientific">Shewanella atlantica</name>
    <dbReference type="NCBI Taxonomy" id="271099"/>
    <lineage>
        <taxon>Bacteria</taxon>
        <taxon>Pseudomonadati</taxon>
        <taxon>Pseudomonadota</taxon>
        <taxon>Gammaproteobacteria</taxon>
        <taxon>Alteromonadales</taxon>
        <taxon>Shewanellaceae</taxon>
        <taxon>Shewanella</taxon>
    </lineage>
</organism>
<accession>A0A431W7U6</accession>
<feature type="domain" description="7,8-dihydro-6-hydroxymethylpterin-pyrophosphokinase" evidence="13">
    <location>
        <begin position="95"/>
        <end position="106"/>
    </location>
</feature>
<evidence type="ECO:0000256" key="10">
    <source>
        <dbReference type="ARBA" id="ARBA00029409"/>
    </source>
</evidence>
<comment type="function">
    <text evidence="10">Catalyzes the transfer of pyrophosphate from adenosine triphosphate (ATP) to 6-hydroxymethyl-7,8-dihydropterin, an enzymatic step in folate biosynthesis pathway.</text>
</comment>
<reference evidence="14 15" key="1">
    <citation type="submission" date="2018-12" db="EMBL/GenBank/DDBJ databases">
        <authorList>
            <person name="Yu L."/>
        </authorList>
    </citation>
    <scope>NUCLEOTIDE SEQUENCE [LARGE SCALE GENOMIC DNA]</scope>
    <source>
        <strain evidence="14 15">HAW-EB5</strain>
    </source>
</reference>
<evidence type="ECO:0000256" key="3">
    <source>
        <dbReference type="ARBA" id="ARBA00013253"/>
    </source>
</evidence>
<dbReference type="GO" id="GO:0003848">
    <property type="term" value="F:2-amino-4-hydroxy-6-hydroxymethyldihydropteridine diphosphokinase activity"/>
    <property type="evidence" value="ECO:0007669"/>
    <property type="project" value="UniProtKB-EC"/>
</dbReference>
<dbReference type="CDD" id="cd00483">
    <property type="entry name" value="HPPK"/>
    <property type="match status" value="1"/>
</dbReference>
<dbReference type="GO" id="GO:0046654">
    <property type="term" value="P:tetrahydrofolate biosynthetic process"/>
    <property type="evidence" value="ECO:0007669"/>
    <property type="project" value="UniProtKB-UniPathway"/>
</dbReference>
<dbReference type="InterPro" id="IPR035907">
    <property type="entry name" value="Hppk_sf"/>
</dbReference>
<dbReference type="AlphaFoldDB" id="A0A431W7U6"/>
<keyword evidence="7 14" id="KW-0418">Kinase</keyword>
<proteinExistence type="inferred from homology"/>
<evidence type="ECO:0000256" key="4">
    <source>
        <dbReference type="ARBA" id="ARBA00016218"/>
    </source>
</evidence>
<keyword evidence="9" id="KW-0289">Folate biosynthesis</keyword>
<dbReference type="GO" id="GO:0005524">
    <property type="term" value="F:ATP binding"/>
    <property type="evidence" value="ECO:0007669"/>
    <property type="project" value="UniProtKB-KW"/>
</dbReference>
<protein>
    <recommendedName>
        <fullName evidence="4">2-amino-4-hydroxy-6-hydroxymethyldihydropteridine pyrophosphokinase</fullName>
        <ecNumber evidence="3">2.7.6.3</ecNumber>
    </recommendedName>
    <alternativeName>
        <fullName evidence="11">6-hydroxymethyl-7,8-dihydropterin pyrophosphokinase</fullName>
    </alternativeName>
    <alternativeName>
        <fullName evidence="12">7,8-dihydro-6-hydroxymethylpterin-pyrophosphokinase</fullName>
    </alternativeName>
</protein>
<evidence type="ECO:0000259" key="13">
    <source>
        <dbReference type="PROSITE" id="PS00794"/>
    </source>
</evidence>
<comment type="similarity">
    <text evidence="2">Belongs to the HPPK family.</text>
</comment>
<keyword evidence="6" id="KW-0547">Nucleotide-binding</keyword>
<evidence type="ECO:0000256" key="2">
    <source>
        <dbReference type="ARBA" id="ARBA00005810"/>
    </source>
</evidence>
<dbReference type="EMBL" id="RXNV01000005">
    <property type="protein sequence ID" value="RTR31562.1"/>
    <property type="molecule type" value="Genomic_DNA"/>
</dbReference>
<comment type="caution">
    <text evidence="14">The sequence shown here is derived from an EMBL/GenBank/DDBJ whole genome shotgun (WGS) entry which is preliminary data.</text>
</comment>
<dbReference type="InterPro" id="IPR000550">
    <property type="entry name" value="Hppk"/>
</dbReference>
<dbReference type="PANTHER" id="PTHR43071:SF1">
    <property type="entry name" value="2-AMINO-4-HYDROXY-6-HYDROXYMETHYLDIHYDROPTERIDINE PYROPHOSPHOKINASE"/>
    <property type="match status" value="1"/>
</dbReference>
<dbReference type="RefSeq" id="WP_126506116.1">
    <property type="nucleotide sequence ID" value="NZ_RXNV01000005.1"/>
</dbReference>
<evidence type="ECO:0000256" key="11">
    <source>
        <dbReference type="ARBA" id="ARBA00029766"/>
    </source>
</evidence>
<evidence type="ECO:0000256" key="9">
    <source>
        <dbReference type="ARBA" id="ARBA00022909"/>
    </source>
</evidence>
<evidence type="ECO:0000313" key="14">
    <source>
        <dbReference type="EMBL" id="RTR31562.1"/>
    </source>
</evidence>
<evidence type="ECO:0000256" key="6">
    <source>
        <dbReference type="ARBA" id="ARBA00022741"/>
    </source>
</evidence>
<evidence type="ECO:0000313" key="15">
    <source>
        <dbReference type="Proteomes" id="UP000282060"/>
    </source>
</evidence>
<dbReference type="Pfam" id="PF01288">
    <property type="entry name" value="HPPK"/>
    <property type="match status" value="1"/>
</dbReference>
<evidence type="ECO:0000256" key="7">
    <source>
        <dbReference type="ARBA" id="ARBA00022777"/>
    </source>
</evidence>
<keyword evidence="15" id="KW-1185">Reference proteome</keyword>
<dbReference type="PANTHER" id="PTHR43071">
    <property type="entry name" value="2-AMINO-4-HYDROXY-6-HYDROXYMETHYLDIHYDROPTERIDINE PYROPHOSPHOKINASE"/>
    <property type="match status" value="1"/>
</dbReference>
<dbReference type="Gene3D" id="3.30.70.560">
    <property type="entry name" value="7,8-Dihydro-6-hydroxymethylpterin-pyrophosphokinase HPPK"/>
    <property type="match status" value="1"/>
</dbReference>
<dbReference type="EC" id="2.7.6.3" evidence="3"/>
<dbReference type="PROSITE" id="PS00794">
    <property type="entry name" value="HPPK"/>
    <property type="match status" value="1"/>
</dbReference>
<comment type="pathway">
    <text evidence="1">Cofactor biosynthesis; tetrahydrofolate biosynthesis; 2-amino-4-hydroxy-6-hydroxymethyl-7,8-dihydropteridine diphosphate from 7,8-dihydroneopterin triphosphate: step 4/4.</text>
</comment>
<dbReference type="OrthoDB" id="9808041at2"/>
<evidence type="ECO:0000256" key="8">
    <source>
        <dbReference type="ARBA" id="ARBA00022840"/>
    </source>
</evidence>
<dbReference type="NCBIfam" id="TIGR01498">
    <property type="entry name" value="folK"/>
    <property type="match status" value="1"/>
</dbReference>
<keyword evidence="8" id="KW-0067">ATP-binding</keyword>
<keyword evidence="5 14" id="KW-0808">Transferase</keyword>
<evidence type="ECO:0000256" key="1">
    <source>
        <dbReference type="ARBA" id="ARBA00005051"/>
    </source>
</evidence>
<dbReference type="SUPFAM" id="SSF55083">
    <property type="entry name" value="6-hydroxymethyl-7,8-dihydropterin pyrophosphokinase, HPPK"/>
    <property type="match status" value="1"/>
</dbReference>
<evidence type="ECO:0000256" key="12">
    <source>
        <dbReference type="ARBA" id="ARBA00033413"/>
    </source>
</evidence>
<evidence type="ECO:0000256" key="5">
    <source>
        <dbReference type="ARBA" id="ARBA00022679"/>
    </source>
</evidence>
<sequence length="167" mass="18465">MSLVFVALGANLTDPVTQLDNACKAISELASCPSNSTKNSSLQVSPYYRSAPMGDVVQPDYVNAVVGFNTTLEPIELLDALQKIENEQGRVRLERWGPRTLDLDILLYDNQTIDSPRLTIPHYGMKQRSFVLVPLADIAPQLLLPCGTKLEQLINAELTAELEQIVR</sequence>